<protein>
    <submittedName>
        <fullName evidence="1">Uncharacterized protein</fullName>
    </submittedName>
</protein>
<evidence type="ECO:0000313" key="1">
    <source>
        <dbReference type="EMBL" id="RXV70681.1"/>
    </source>
</evidence>
<name>A0A4Q2AP66_9LACO</name>
<gene>
    <name evidence="1" type="ORF">D6C19_07790</name>
</gene>
<proteinExistence type="predicted"/>
<accession>A0A4Q2AP66</accession>
<evidence type="ECO:0000313" key="2">
    <source>
        <dbReference type="Proteomes" id="UP000289316"/>
    </source>
</evidence>
<dbReference type="Proteomes" id="UP000289316">
    <property type="component" value="Unassembled WGS sequence"/>
</dbReference>
<reference evidence="1 2" key="1">
    <citation type="submission" date="2018-09" db="EMBL/GenBank/DDBJ databases">
        <title>Murine metabolic-syndrome-specific gut microbial biobank.</title>
        <authorList>
            <person name="Liu C."/>
        </authorList>
    </citation>
    <scope>NUCLEOTIDE SEQUENCE [LARGE SCALE GENOMIC DNA]</scope>
    <source>
        <strain evidence="1 2">C-30</strain>
    </source>
</reference>
<comment type="caution">
    <text evidence="1">The sequence shown here is derived from an EMBL/GenBank/DDBJ whole genome shotgun (WGS) entry which is preliminary data.</text>
</comment>
<dbReference type="EMBL" id="QZFR01000056">
    <property type="protein sequence ID" value="RXV70681.1"/>
    <property type="molecule type" value="Genomic_DNA"/>
</dbReference>
<dbReference type="AlphaFoldDB" id="A0A4Q2AP66"/>
<dbReference type="RefSeq" id="WP_119448335.1">
    <property type="nucleotide sequence ID" value="NZ_JAASIZ010000043.1"/>
</dbReference>
<sequence>MIKEFKPIKRPFLPMPLDVKIEMSNLRHEGYNAEFVYNECKKLVKTGKSEIVSSEFAARWIVEFPNVLTKAFMEHWDLDDPPKYWIGDDEK</sequence>
<dbReference type="OrthoDB" id="9913494at2"/>
<organism evidence="1 2">
    <name type="scientific">Ligilactobacillus murinus</name>
    <dbReference type="NCBI Taxonomy" id="1622"/>
    <lineage>
        <taxon>Bacteria</taxon>
        <taxon>Bacillati</taxon>
        <taxon>Bacillota</taxon>
        <taxon>Bacilli</taxon>
        <taxon>Lactobacillales</taxon>
        <taxon>Lactobacillaceae</taxon>
        <taxon>Ligilactobacillus</taxon>
    </lineage>
</organism>